<dbReference type="InterPro" id="IPR036047">
    <property type="entry name" value="F-box-like_dom_sf"/>
</dbReference>
<reference evidence="1 2" key="1">
    <citation type="journal article" date="2023" name="Plants (Basel)">
        <title>Bridging the Gap: Combining Genomics and Transcriptomics Approaches to Understand Stylosanthes scabra, an Orphan Legume from the Brazilian Caatinga.</title>
        <authorList>
            <person name="Ferreira-Neto J.R.C."/>
            <person name="da Silva M.D."/>
            <person name="Binneck E."/>
            <person name="de Melo N.F."/>
            <person name="da Silva R.H."/>
            <person name="de Melo A.L.T.M."/>
            <person name="Pandolfi V."/>
            <person name="Bustamante F.O."/>
            <person name="Brasileiro-Vidal A.C."/>
            <person name="Benko-Iseppon A.M."/>
        </authorList>
    </citation>
    <scope>NUCLEOTIDE SEQUENCE [LARGE SCALE GENOMIC DNA]</scope>
    <source>
        <tissue evidence="1">Leaves</tissue>
    </source>
</reference>
<gene>
    <name evidence="1" type="ORF">PIB30_029808</name>
</gene>
<keyword evidence="2" id="KW-1185">Reference proteome</keyword>
<evidence type="ECO:0008006" key="3">
    <source>
        <dbReference type="Google" id="ProtNLM"/>
    </source>
</evidence>
<evidence type="ECO:0000313" key="1">
    <source>
        <dbReference type="EMBL" id="MED6158120.1"/>
    </source>
</evidence>
<organism evidence="1 2">
    <name type="scientific">Stylosanthes scabra</name>
    <dbReference type="NCBI Taxonomy" id="79078"/>
    <lineage>
        <taxon>Eukaryota</taxon>
        <taxon>Viridiplantae</taxon>
        <taxon>Streptophyta</taxon>
        <taxon>Embryophyta</taxon>
        <taxon>Tracheophyta</taxon>
        <taxon>Spermatophyta</taxon>
        <taxon>Magnoliopsida</taxon>
        <taxon>eudicotyledons</taxon>
        <taxon>Gunneridae</taxon>
        <taxon>Pentapetalae</taxon>
        <taxon>rosids</taxon>
        <taxon>fabids</taxon>
        <taxon>Fabales</taxon>
        <taxon>Fabaceae</taxon>
        <taxon>Papilionoideae</taxon>
        <taxon>50 kb inversion clade</taxon>
        <taxon>dalbergioids sensu lato</taxon>
        <taxon>Dalbergieae</taxon>
        <taxon>Pterocarpus clade</taxon>
        <taxon>Stylosanthes</taxon>
    </lineage>
</organism>
<dbReference type="Proteomes" id="UP001341840">
    <property type="component" value="Unassembled WGS sequence"/>
</dbReference>
<dbReference type="EMBL" id="JASCZI010120951">
    <property type="protein sequence ID" value="MED6158120.1"/>
    <property type="molecule type" value="Genomic_DNA"/>
</dbReference>
<comment type="caution">
    <text evidence="1">The sequence shown here is derived from an EMBL/GenBank/DDBJ whole genome shotgun (WGS) entry which is preliminary data.</text>
</comment>
<name>A0ABU6UCF1_9FABA</name>
<dbReference type="SUPFAM" id="SSF81383">
    <property type="entry name" value="F-box domain"/>
    <property type="match status" value="1"/>
</dbReference>
<evidence type="ECO:0000313" key="2">
    <source>
        <dbReference type="Proteomes" id="UP001341840"/>
    </source>
</evidence>
<accession>A0ABU6UCF1</accession>
<protein>
    <recommendedName>
        <fullName evidence="3">F-box domain-containing protein</fullName>
    </recommendedName>
</protein>
<proteinExistence type="predicted"/>
<sequence>MANTHQEHLLPNLPNDIILSIFIKSDSKTFARCRSLASSWNSLLCNEDTVSQHLSTFFGPCALLQLNDPMMLYRLGHIVVWRFNRKDHACLRFPYPWEWFAVIGAIKGYIIARYSMDPRTSKIIIWNPITNNVRRISDPGSSNYSNNRAVSGLAIYSVVPIQDSSWFVGTIPQESQISNCPQLISLNSELFYVAIDRNSTNNHLHMRSVSIANNNTIQWGNVFRIPCYDLWTAPRISVHNQIFGFSRTTSDVIVRISSSMPALRILSHIKLKMINKDTGEILETGRLEFNKNVTISQMFHFHPSLE</sequence>